<dbReference type="Proteomes" id="UP000444721">
    <property type="component" value="Unassembled WGS sequence"/>
</dbReference>
<dbReference type="GO" id="GO:0004383">
    <property type="term" value="F:guanylate cyclase activity"/>
    <property type="evidence" value="ECO:0007669"/>
    <property type="project" value="TreeGrafter"/>
</dbReference>
<feature type="transmembrane region" description="Helical" evidence="9">
    <location>
        <begin position="20"/>
        <end position="40"/>
    </location>
</feature>
<evidence type="ECO:0000256" key="9">
    <source>
        <dbReference type="SAM" id="Phobius"/>
    </source>
</evidence>
<dbReference type="SMART" id="SM00044">
    <property type="entry name" value="CYCc"/>
    <property type="match status" value="1"/>
</dbReference>
<organism evidence="12 13">
    <name type="scientific">Naegleria fowleri</name>
    <name type="common">Brain eating amoeba</name>
    <dbReference type="NCBI Taxonomy" id="5763"/>
    <lineage>
        <taxon>Eukaryota</taxon>
        <taxon>Discoba</taxon>
        <taxon>Heterolobosea</taxon>
        <taxon>Tetramitia</taxon>
        <taxon>Eutetramitia</taxon>
        <taxon>Vahlkampfiidae</taxon>
        <taxon>Naegleria</taxon>
    </lineage>
</organism>
<evidence type="ECO:0008006" key="14">
    <source>
        <dbReference type="Google" id="ProtNLM"/>
    </source>
</evidence>
<dbReference type="SUPFAM" id="SSF55785">
    <property type="entry name" value="PYP-like sensor domain (PAS domain)"/>
    <property type="match status" value="1"/>
</dbReference>
<dbReference type="VEuPathDB" id="AmoebaDB:NF0026500"/>
<feature type="transmembrane region" description="Helical" evidence="9">
    <location>
        <begin position="74"/>
        <end position="93"/>
    </location>
</feature>
<protein>
    <recommendedName>
        <fullName evidence="14">Guanylate cyclase domain-containing protein</fullName>
    </recommendedName>
</protein>
<dbReference type="PANTHER" id="PTHR11920">
    <property type="entry name" value="GUANYLYL CYCLASE"/>
    <property type="match status" value="1"/>
</dbReference>
<dbReference type="VEuPathDB" id="AmoebaDB:NF0026520"/>
<dbReference type="GO" id="GO:0035556">
    <property type="term" value="P:intracellular signal transduction"/>
    <property type="evidence" value="ECO:0007669"/>
    <property type="project" value="InterPro"/>
</dbReference>
<dbReference type="Pfam" id="PF25474">
    <property type="entry name" value="TPR_TmcB"/>
    <property type="match status" value="1"/>
</dbReference>
<dbReference type="GO" id="GO:0000166">
    <property type="term" value="F:nucleotide binding"/>
    <property type="evidence" value="ECO:0007669"/>
    <property type="project" value="UniProtKB-KW"/>
</dbReference>
<dbReference type="PROSITE" id="PS00452">
    <property type="entry name" value="GUANYLATE_CYCLASE_1"/>
    <property type="match status" value="1"/>
</dbReference>
<dbReference type="InterPro" id="IPR050401">
    <property type="entry name" value="Cyclic_nucleotide_synthase"/>
</dbReference>
<dbReference type="InterPro" id="IPR001054">
    <property type="entry name" value="A/G_cyclase"/>
</dbReference>
<dbReference type="Pfam" id="PF13426">
    <property type="entry name" value="PAS_9"/>
    <property type="match status" value="1"/>
</dbReference>
<evidence type="ECO:0000256" key="3">
    <source>
        <dbReference type="ARBA" id="ARBA00022741"/>
    </source>
</evidence>
<dbReference type="InterPro" id="IPR035965">
    <property type="entry name" value="PAS-like_dom_sf"/>
</dbReference>
<dbReference type="EMBL" id="VFQX01000066">
    <property type="protein sequence ID" value="KAF0972842.1"/>
    <property type="molecule type" value="Genomic_DNA"/>
</dbReference>
<dbReference type="VEuPathDB" id="AmoebaDB:NfTy_046300"/>
<evidence type="ECO:0000259" key="10">
    <source>
        <dbReference type="PROSITE" id="PS50112"/>
    </source>
</evidence>
<evidence type="ECO:0000256" key="5">
    <source>
        <dbReference type="ARBA" id="ARBA00023136"/>
    </source>
</evidence>
<comment type="similarity">
    <text evidence="7">Belongs to the adenylyl cyclase class-4/guanylyl cyclase family.</text>
</comment>
<evidence type="ECO:0000256" key="8">
    <source>
        <dbReference type="SAM" id="MobiDB-lite"/>
    </source>
</evidence>
<evidence type="ECO:0000256" key="2">
    <source>
        <dbReference type="ARBA" id="ARBA00022692"/>
    </source>
</evidence>
<comment type="subcellular location">
    <subcellularLocation>
        <location evidence="1">Membrane</location>
    </subcellularLocation>
</comment>
<feature type="domain" description="Guanylate cyclase" evidence="11">
    <location>
        <begin position="1346"/>
        <end position="1481"/>
    </location>
</feature>
<evidence type="ECO:0000259" key="11">
    <source>
        <dbReference type="PROSITE" id="PS50125"/>
    </source>
</evidence>
<keyword evidence="4 9" id="KW-1133">Transmembrane helix</keyword>
<evidence type="ECO:0000256" key="1">
    <source>
        <dbReference type="ARBA" id="ARBA00004370"/>
    </source>
</evidence>
<dbReference type="OrthoDB" id="60033at2759"/>
<feature type="compositionally biased region" description="Low complexity" evidence="8">
    <location>
        <begin position="1537"/>
        <end position="1550"/>
    </location>
</feature>
<evidence type="ECO:0000256" key="7">
    <source>
        <dbReference type="RuleBase" id="RU000405"/>
    </source>
</evidence>
<dbReference type="InterPro" id="IPR000014">
    <property type="entry name" value="PAS"/>
</dbReference>
<dbReference type="GO" id="GO:0005886">
    <property type="term" value="C:plasma membrane"/>
    <property type="evidence" value="ECO:0007669"/>
    <property type="project" value="TreeGrafter"/>
</dbReference>
<evidence type="ECO:0000256" key="4">
    <source>
        <dbReference type="ARBA" id="ARBA00022989"/>
    </source>
</evidence>
<dbReference type="CDD" id="cd07302">
    <property type="entry name" value="CHD"/>
    <property type="match status" value="1"/>
</dbReference>
<feature type="transmembrane region" description="Helical" evidence="9">
    <location>
        <begin position="114"/>
        <end position="133"/>
    </location>
</feature>
<keyword evidence="2 9" id="KW-0812">Transmembrane</keyword>
<dbReference type="SMART" id="SM00091">
    <property type="entry name" value="PAS"/>
    <property type="match status" value="1"/>
</dbReference>
<dbReference type="GO" id="GO:0001653">
    <property type="term" value="F:peptide receptor activity"/>
    <property type="evidence" value="ECO:0007669"/>
    <property type="project" value="TreeGrafter"/>
</dbReference>
<name>A0A6A5BDA1_NAEFO</name>
<feature type="transmembrane region" description="Helical" evidence="9">
    <location>
        <begin position="1090"/>
        <end position="1109"/>
    </location>
</feature>
<feature type="transmembrane region" description="Helical" evidence="9">
    <location>
        <begin position="139"/>
        <end position="157"/>
    </location>
</feature>
<dbReference type="CDD" id="cd00130">
    <property type="entry name" value="PAS"/>
    <property type="match status" value="1"/>
</dbReference>
<dbReference type="NCBIfam" id="TIGR00229">
    <property type="entry name" value="sensory_box"/>
    <property type="match status" value="1"/>
</dbReference>
<feature type="domain" description="PAS" evidence="10">
    <location>
        <begin position="1178"/>
        <end position="1249"/>
    </location>
</feature>
<comment type="caution">
    <text evidence="12">The sequence shown here is derived from an EMBL/GenBank/DDBJ whole genome shotgun (WGS) entry which is preliminary data.</text>
</comment>
<feature type="transmembrane region" description="Helical" evidence="9">
    <location>
        <begin position="786"/>
        <end position="807"/>
    </location>
</feature>
<dbReference type="PANTHER" id="PTHR11920:SF335">
    <property type="entry name" value="GUANYLATE CYCLASE"/>
    <property type="match status" value="1"/>
</dbReference>
<dbReference type="GO" id="GO:0004016">
    <property type="term" value="F:adenylate cyclase activity"/>
    <property type="evidence" value="ECO:0007669"/>
    <property type="project" value="TreeGrafter"/>
</dbReference>
<dbReference type="PROSITE" id="PS50125">
    <property type="entry name" value="GUANYLATE_CYCLASE_2"/>
    <property type="match status" value="1"/>
</dbReference>
<keyword evidence="3" id="KW-0547">Nucleotide-binding</keyword>
<dbReference type="InterPro" id="IPR029787">
    <property type="entry name" value="Nucleotide_cyclase"/>
</dbReference>
<dbReference type="Gene3D" id="3.30.450.20">
    <property type="entry name" value="PAS domain"/>
    <property type="match status" value="1"/>
</dbReference>
<proteinExistence type="inferred from homology"/>
<dbReference type="Gene3D" id="3.30.70.1230">
    <property type="entry name" value="Nucleotide cyclase"/>
    <property type="match status" value="1"/>
</dbReference>
<feature type="transmembrane region" description="Helical" evidence="9">
    <location>
        <begin position="536"/>
        <end position="560"/>
    </location>
</feature>
<dbReference type="Pfam" id="PF00211">
    <property type="entry name" value="Guanylate_cyc"/>
    <property type="match status" value="1"/>
</dbReference>
<keyword evidence="6 7" id="KW-0456">Lyase</keyword>
<gene>
    <name evidence="12" type="ORF">FDP41_009091</name>
</gene>
<dbReference type="VEuPathDB" id="AmoebaDB:FDP41_009091"/>
<evidence type="ECO:0000256" key="6">
    <source>
        <dbReference type="ARBA" id="ARBA00023239"/>
    </source>
</evidence>
<dbReference type="GO" id="GO:0007168">
    <property type="term" value="P:receptor guanylyl cyclase signaling pathway"/>
    <property type="evidence" value="ECO:0007669"/>
    <property type="project" value="TreeGrafter"/>
</dbReference>
<dbReference type="OMA" id="INMEASQ"/>
<dbReference type="RefSeq" id="XP_044557556.1">
    <property type="nucleotide sequence ID" value="XM_044713014.1"/>
</dbReference>
<dbReference type="VEuPathDB" id="AmoebaDB:NF0026530"/>
<dbReference type="GeneID" id="68116308"/>
<feature type="transmembrane region" description="Helical" evidence="9">
    <location>
        <begin position="859"/>
        <end position="881"/>
    </location>
</feature>
<keyword evidence="5 9" id="KW-0472">Membrane</keyword>
<keyword evidence="13" id="KW-1185">Reference proteome</keyword>
<dbReference type="VEuPathDB" id="AmoebaDB:NF0026510"/>
<dbReference type="SUPFAM" id="SSF55073">
    <property type="entry name" value="Nucleotide cyclase"/>
    <property type="match status" value="1"/>
</dbReference>
<feature type="compositionally biased region" description="Low complexity" evidence="8">
    <location>
        <begin position="1569"/>
        <end position="1579"/>
    </location>
</feature>
<reference evidence="12 13" key="1">
    <citation type="journal article" date="2019" name="Sci. Rep.">
        <title>Nanopore sequencing improves the draft genome of the human pathogenic amoeba Naegleria fowleri.</title>
        <authorList>
            <person name="Liechti N."/>
            <person name="Schurch N."/>
            <person name="Bruggmann R."/>
            <person name="Wittwer M."/>
        </authorList>
    </citation>
    <scope>NUCLEOTIDE SEQUENCE [LARGE SCALE GENOMIC DNA]</scope>
    <source>
        <strain evidence="12 13">ATCC 30894</strain>
    </source>
</reference>
<dbReference type="InterPro" id="IPR018297">
    <property type="entry name" value="A/G_cyclase_CS"/>
</dbReference>
<evidence type="ECO:0000313" key="13">
    <source>
        <dbReference type="Proteomes" id="UP000444721"/>
    </source>
</evidence>
<evidence type="ECO:0000313" key="12">
    <source>
        <dbReference type="EMBL" id="KAF0972842.1"/>
    </source>
</evidence>
<feature type="region of interest" description="Disordered" evidence="8">
    <location>
        <begin position="1531"/>
        <end position="1605"/>
    </location>
</feature>
<sequence length="1605" mass="183218">MISLWAINNAHNHLSKVKAVLYVLGIVSQTLSFFFIYAMAGFYDCSRTHIIVETLELTLNRFPSVACNGSQNTVLMALSIVATLCFFIFVLFSRLMTQDLHPLSFTPLVASHPYLLLLLDIISMVGLVGMFAIPIEYSYAAVAFNTLLSLFFLLATVKSCPFFRRIDNSLMTGVACARLGACVGTLVNTIVNQKKDLPQGASLYNDKKAILTVLDNKALIIFQEMIEEKKLSYLRDFFKFCNKSSFTTVVTRQEGGDVVLTEKDLAMTFSKLFLLRKSSDMDLLYFAALLMGYDHRNEGSFSTSQAIDLMNRVSRNTKNFLFRMVVHYRIKEMQHYSSEHNIIEDVNDSDSKVQSVKLAQETLLSLHRDFFKEMISDPVKTSSLEKITKKMTEVTNECDQLFKELLVNKKNTTYMRMYASYVENLLFDKELAQAINMEASQMEEEQRLAQYVSFRKKSLSHQLVPTNDNNQSFNKKYKSFVENNPQNMSMYEQDHNQGQEMLDNLESTSSVGFEYEQKKDYLFRNALKTRVSDRTIFFSFFFYILLCIALIIGGIVLHIIDSAQIKKNIVNLRYVCMPQTAPLSIMRNIRNMQNFINVFLNYGYNWPAYDHEFPLPSKKEYVNYFFERLSNDKTIMDELIALGQAIQFDAATYTEYGKSMYTTYVPGFESIPELGKTFTGTPQPRNVSIIEITNSILKYTQQIMNEDFPYPYLNDAVDMNSLNTTLAREVITKIMNSTFMESFSSFSFMYLWINKIHFSEIYKGFCDIYVEKCKDSTQHLILQIEIYFFVTLGLSFVVGFILVVIIFQNQMYFKRLVKLLEKQMTKDMIGKIYHTLSKKTCVEASLDSTVVYKAFRSKYAPIVIICLLSLLVPLCVGLFYLETLNNANNALFTFTNVGLSSNVIGHMQRNSFYLGELFTNFGLKNFVDTGNVKYGNKYLSEYESIDQLYKLVRYETDMVAANWNELIYGDVTKPNDDPVIGLYPSLDKLLKSGVASNCTEYLSSHNMTFNLNTNIQYCLGIEKVMTDYLTESTEFCERTRNVYLAQLNSSQNLDPTEIFMEHNFVSMISYPLTDKLVIYMNEFVRVSGELSLVMLLIFSSCGLLLIFIFGKILHSMLKNATDHYQQSRMLLNYIPIDFVDRNEILRNLILYHQFPNPILQKFSNRRIHPGSSEDEGTIFKGVSNIINSNVDGSAIINEQGEVELCNPSALRMFGLSSVDILGNSIYSLFSSGESQTQVKKVVASLFEQSKRSTDGSAHETFEVECVRRNQSKFPARLTLFTTRVSQRGIILVITIKDMTSEKKQQTLLNEEKKNSENLLKNILPEAVGNRLKQGETFIAEKLGDISCFFSDMVGFTNFSSGMQPTELVKMLNIIVNGFDTLVEMYHLEKIKTIGDAYFAVGGLHGAASSDHPERTLRFAMDTFKVIRDFNDGKHGITLEEGHLLNIRVGINTGRAVAGVIGKIKFAYDLWGDTINTASRMESTGVPGRIQISRSTYERVYDLGYEFEERMVEVKGKGKMQSYLLKAKHHINPLPEHTNNTNNPNNSYSSGGDDDDSHFIQSNEHDQSENNSCVNVNNHNQTELRDAEQSAMTSSLEFSSVRVVRH</sequence>
<dbReference type="InterPro" id="IPR057352">
    <property type="entry name" value="TPR_TmcB/C"/>
</dbReference>
<accession>A0A6A5BDA1</accession>
<dbReference type="PROSITE" id="PS50112">
    <property type="entry name" value="PAS"/>
    <property type="match status" value="1"/>
</dbReference>